<feature type="region of interest" description="Disordered" evidence="6">
    <location>
        <begin position="180"/>
        <end position="261"/>
    </location>
</feature>
<protein>
    <recommendedName>
        <fullName evidence="4">Inheritance of peroxisomes protein 1</fullName>
    </recommendedName>
</protein>
<feature type="compositionally biased region" description="Low complexity" evidence="6">
    <location>
        <begin position="425"/>
        <end position="438"/>
    </location>
</feature>
<evidence type="ECO:0000256" key="6">
    <source>
        <dbReference type="SAM" id="MobiDB-lite"/>
    </source>
</evidence>
<comment type="similarity">
    <text evidence="3">Belongs to the INP1 family.</text>
</comment>
<evidence type="ECO:0000256" key="5">
    <source>
        <dbReference type="ARBA" id="ARBA00023136"/>
    </source>
</evidence>
<sequence>MASIATTPGPRRSSSLPVGRLASSSPDPQIEILFTLPSVRIISFTTSSKPTSRPSSSSGSVVVEEEPGTLSWVSRFERTIAVGPLRIYRAPGSVAFLNCANALRPILPKSQAWCVDGNSKFVLQIRPPQYWRIEVPNKTADEGVMVEELKKVLEQVLRYEKTACPFQRDFVVELPEKPATPVKKRPWRPIERPQGGLSPKPSPLLQATTPDDSQTILPIAESRPTTPCPAHEVSARTGRPTSPPTPHRDFKTPGPKSVSGFRQSIEAVETSSPSGTSMPESLEQLSDPEPIDIRALEPSLLHTPESEYIFGSYAGIDEEGDCYSDATDDTTMTPRSGVKPSAKPVENESIELRKPLSIQDCNRSVTAPPILSLLTSPPSKQRTKSPLRCSTTFETSSDRSSSVESFHSVQSWHSPLAPPSPPASEPSSPTSTYPYPHENIVLPKRPLHSRDASELTVTPETPNMWERNTTTQTRSNAMSLSPPPRTPPTLVHDGSEKSDEEHFEIVTPPAIKPTVRHRATTSSNSRRRALSPLPAAVNLFSPPKQAQRRLRTARHLPTAIIQKTCEILLSPPSHLFQLMLSIASKIAAGEWRGMLSGHGEAVHWDFEDEYGSDPSLYEDDYGMSVAKPQNKQSTGRTSGAYITGGSWEVD</sequence>
<reference evidence="7" key="1">
    <citation type="submission" date="2021-02" db="EMBL/GenBank/DDBJ databases">
        <title>Genome sequence Cadophora malorum strain M34.</title>
        <authorList>
            <person name="Stefanovic E."/>
            <person name="Vu D."/>
            <person name="Scully C."/>
            <person name="Dijksterhuis J."/>
            <person name="Roader J."/>
            <person name="Houbraken J."/>
        </authorList>
    </citation>
    <scope>NUCLEOTIDE SEQUENCE</scope>
    <source>
        <strain evidence="7">M34</strain>
    </source>
</reference>
<feature type="region of interest" description="Disordered" evidence="6">
    <location>
        <begin position="369"/>
        <end position="495"/>
    </location>
</feature>
<comment type="caution">
    <text evidence="7">The sequence shown here is derived from an EMBL/GenBank/DDBJ whole genome shotgun (WGS) entry which is preliminary data.</text>
</comment>
<organism evidence="7 8">
    <name type="scientific">Cadophora malorum</name>
    <dbReference type="NCBI Taxonomy" id="108018"/>
    <lineage>
        <taxon>Eukaryota</taxon>
        <taxon>Fungi</taxon>
        <taxon>Dikarya</taxon>
        <taxon>Ascomycota</taxon>
        <taxon>Pezizomycotina</taxon>
        <taxon>Leotiomycetes</taxon>
        <taxon>Helotiales</taxon>
        <taxon>Ploettnerulaceae</taxon>
        <taxon>Cadophora</taxon>
    </lineage>
</organism>
<dbReference type="GO" id="GO:0005780">
    <property type="term" value="C:extrinsic component of intraperoxisomal membrane"/>
    <property type="evidence" value="ECO:0007669"/>
    <property type="project" value="InterPro"/>
</dbReference>
<dbReference type="GO" id="GO:0045033">
    <property type="term" value="P:peroxisome inheritance"/>
    <property type="evidence" value="ECO:0007669"/>
    <property type="project" value="InterPro"/>
</dbReference>
<feature type="region of interest" description="Disordered" evidence="6">
    <location>
        <begin position="320"/>
        <end position="350"/>
    </location>
</feature>
<evidence type="ECO:0000256" key="4">
    <source>
        <dbReference type="ARBA" id="ARBA00021397"/>
    </source>
</evidence>
<dbReference type="Proteomes" id="UP000664132">
    <property type="component" value="Unassembled WGS sequence"/>
</dbReference>
<feature type="compositionally biased region" description="Polar residues" evidence="6">
    <location>
        <begin position="205"/>
        <end position="216"/>
    </location>
</feature>
<gene>
    <name evidence="7" type="ORF">IFR04_003472</name>
</gene>
<evidence type="ECO:0000256" key="3">
    <source>
        <dbReference type="ARBA" id="ARBA00010707"/>
    </source>
</evidence>
<keyword evidence="8" id="KW-1185">Reference proteome</keyword>
<evidence type="ECO:0000256" key="2">
    <source>
        <dbReference type="ARBA" id="ARBA00004421"/>
    </source>
</evidence>
<evidence type="ECO:0000313" key="8">
    <source>
        <dbReference type="Proteomes" id="UP000664132"/>
    </source>
</evidence>
<dbReference type="InterPro" id="IPR024758">
    <property type="entry name" value="Inp1"/>
</dbReference>
<accession>A0A8H8BTU5</accession>
<feature type="compositionally biased region" description="Low complexity" evidence="6">
    <location>
        <begin position="369"/>
        <end position="379"/>
    </location>
</feature>
<name>A0A8H8BTU5_9HELO</name>
<dbReference type="AlphaFoldDB" id="A0A8H8BTU5"/>
<comment type="subcellular location">
    <subcellularLocation>
        <location evidence="2">Peroxisome membrane</location>
        <topology evidence="2">Peripheral membrane protein</topology>
    </subcellularLocation>
</comment>
<feature type="compositionally biased region" description="Polar residues" evidence="6">
    <location>
        <begin position="455"/>
        <end position="478"/>
    </location>
</feature>
<feature type="compositionally biased region" description="Polar residues" evidence="6">
    <location>
        <begin position="627"/>
        <end position="637"/>
    </location>
</feature>
<comment type="function">
    <text evidence="1">Required for peroxisome inheritance.</text>
</comment>
<evidence type="ECO:0000313" key="7">
    <source>
        <dbReference type="EMBL" id="KAG4423368.1"/>
    </source>
</evidence>
<feature type="compositionally biased region" description="Low complexity" evidence="6">
    <location>
        <begin position="390"/>
        <end position="415"/>
    </location>
</feature>
<dbReference type="OrthoDB" id="4097008at2759"/>
<evidence type="ECO:0000256" key="1">
    <source>
        <dbReference type="ARBA" id="ARBA00003594"/>
    </source>
</evidence>
<dbReference type="EMBL" id="JAFJYH010000035">
    <property type="protein sequence ID" value="KAG4423368.1"/>
    <property type="molecule type" value="Genomic_DNA"/>
</dbReference>
<feature type="region of interest" description="Disordered" evidence="6">
    <location>
        <begin position="1"/>
        <end position="25"/>
    </location>
</feature>
<dbReference type="Pfam" id="PF12634">
    <property type="entry name" value="Inp1"/>
    <property type="match status" value="1"/>
</dbReference>
<proteinExistence type="inferred from homology"/>
<feature type="region of interest" description="Disordered" evidence="6">
    <location>
        <begin position="627"/>
        <end position="650"/>
    </location>
</feature>
<keyword evidence="5" id="KW-0472">Membrane</keyword>